<dbReference type="InterPro" id="IPR004569">
    <property type="entry name" value="PyrdxlP_synth_PdxJ"/>
</dbReference>
<dbReference type="PANTHER" id="PTHR30456">
    <property type="entry name" value="PYRIDOXINE 5'-PHOSPHATE SYNTHASE"/>
    <property type="match status" value="1"/>
</dbReference>
<feature type="site" description="Transition state stabilizer" evidence="4">
    <location>
        <position position="147"/>
    </location>
</feature>
<keyword evidence="1 4" id="KW-0963">Cytoplasm</keyword>
<keyword evidence="3 4" id="KW-0664">Pyridoxine biosynthesis</keyword>
<comment type="catalytic activity">
    <reaction evidence="4">
        <text>3-amino-2-oxopropyl phosphate + 1-deoxy-D-xylulose 5-phosphate = pyridoxine 5'-phosphate + phosphate + 2 H2O + H(+)</text>
        <dbReference type="Rhea" id="RHEA:15265"/>
        <dbReference type="ChEBI" id="CHEBI:15377"/>
        <dbReference type="ChEBI" id="CHEBI:15378"/>
        <dbReference type="ChEBI" id="CHEBI:43474"/>
        <dbReference type="ChEBI" id="CHEBI:57279"/>
        <dbReference type="ChEBI" id="CHEBI:57792"/>
        <dbReference type="ChEBI" id="CHEBI:58589"/>
        <dbReference type="EC" id="2.6.99.2"/>
    </reaction>
</comment>
<comment type="similarity">
    <text evidence="4">Belongs to the PNP synthase family.</text>
</comment>
<dbReference type="SUPFAM" id="SSF63892">
    <property type="entry name" value="Pyridoxine 5'-phosphate synthase"/>
    <property type="match status" value="1"/>
</dbReference>
<gene>
    <name evidence="4" type="primary">pdxJ</name>
    <name evidence="7" type="ORF">CQA76_02210</name>
</gene>
<dbReference type="NCBIfam" id="TIGR00559">
    <property type="entry name" value="pdxJ"/>
    <property type="match status" value="1"/>
</dbReference>
<feature type="binding site" evidence="4">
    <location>
        <position position="43"/>
    </location>
    <ligand>
        <name>1-deoxy-D-xylulose 5-phosphate</name>
        <dbReference type="ChEBI" id="CHEBI:57792"/>
    </ligand>
</feature>
<dbReference type="CDD" id="cd00003">
    <property type="entry name" value="PNPsynthase"/>
    <property type="match status" value="1"/>
</dbReference>
<dbReference type="OrthoDB" id="9806590at2"/>
<evidence type="ECO:0000256" key="6">
    <source>
        <dbReference type="SAM" id="Coils"/>
    </source>
</evidence>
<keyword evidence="8" id="KW-1185">Reference proteome</keyword>
<accession>A0A4V6DXP6</accession>
<name>A0A4V6DXP6_9BACT</name>
<dbReference type="PANTHER" id="PTHR30456:SF0">
    <property type="entry name" value="PYRIDOXINE 5'-PHOSPHATE SYNTHASE"/>
    <property type="match status" value="1"/>
</dbReference>
<evidence type="ECO:0000256" key="4">
    <source>
        <dbReference type="HAMAP-Rule" id="MF_00279"/>
    </source>
</evidence>
<evidence type="ECO:0000256" key="5">
    <source>
        <dbReference type="NCBIfam" id="TIGR00559"/>
    </source>
</evidence>
<feature type="binding site" evidence="4">
    <location>
        <position position="17"/>
    </location>
    <ligand>
        <name>3-amino-2-oxopropyl phosphate</name>
        <dbReference type="ChEBI" id="CHEBI:57279"/>
    </ligand>
</feature>
<dbReference type="EMBL" id="NXMA01000003">
    <property type="protein sequence ID" value="TKX32792.1"/>
    <property type="molecule type" value="Genomic_DNA"/>
</dbReference>
<keyword evidence="2 4" id="KW-0808">Transferase</keyword>
<dbReference type="NCBIfam" id="NF003625">
    <property type="entry name" value="PRK05265.1-3"/>
    <property type="match status" value="1"/>
</dbReference>
<dbReference type="AlphaFoldDB" id="A0A4V6DXP6"/>
<feature type="active site" description="Proton acceptor" evidence="4">
    <location>
        <position position="41"/>
    </location>
</feature>
<dbReference type="NCBIfam" id="NF003627">
    <property type="entry name" value="PRK05265.1-5"/>
    <property type="match status" value="1"/>
</dbReference>
<feature type="binding site" evidence="4">
    <location>
        <position position="211"/>
    </location>
    <ligand>
        <name>3-amino-2-oxopropyl phosphate</name>
        <dbReference type="ChEBI" id="CHEBI:57279"/>
    </ligand>
</feature>
<protein>
    <recommendedName>
        <fullName evidence="4 5">Pyridoxine 5'-phosphate synthase</fullName>
        <shortName evidence="4">PNP synthase</shortName>
        <ecNumber evidence="4 5">2.6.99.2</ecNumber>
    </recommendedName>
</protein>
<dbReference type="EC" id="2.6.99.2" evidence="4 5"/>
<keyword evidence="6" id="KW-0175">Coiled coil</keyword>
<feature type="active site" description="Proton acceptor" evidence="4">
    <location>
        <position position="68"/>
    </location>
</feature>
<dbReference type="RefSeq" id="WP_137621821.1">
    <property type="nucleotide sequence ID" value="NZ_NXMA01000003.1"/>
</dbReference>
<dbReference type="InterPro" id="IPR013785">
    <property type="entry name" value="Aldolase_TIM"/>
</dbReference>
<comment type="caution">
    <text evidence="7">The sequence shown here is derived from an EMBL/GenBank/DDBJ whole genome shotgun (WGS) entry which is preliminary data.</text>
</comment>
<feature type="binding site" evidence="4">
    <location>
        <begin position="232"/>
        <end position="233"/>
    </location>
    <ligand>
        <name>3-amino-2-oxopropyl phosphate</name>
        <dbReference type="ChEBI" id="CHEBI:57279"/>
    </ligand>
</feature>
<dbReference type="Proteomes" id="UP000310353">
    <property type="component" value="Unassembled WGS sequence"/>
</dbReference>
<reference evidence="7 8" key="1">
    <citation type="submission" date="2018-05" db="EMBL/GenBank/DDBJ databases">
        <title>Novel Campyloabacter and Helicobacter Species and Strains.</title>
        <authorList>
            <person name="Mannion A.J."/>
            <person name="Shen Z."/>
            <person name="Fox J.G."/>
        </authorList>
    </citation>
    <scope>NUCLEOTIDE SEQUENCE [LARGE SCALE GENOMIC DNA]</scope>
    <source>
        <strain evidence="8">MIT17-670</strain>
    </source>
</reference>
<dbReference type="GO" id="GO:0005829">
    <property type="term" value="C:cytosol"/>
    <property type="evidence" value="ECO:0007669"/>
    <property type="project" value="TreeGrafter"/>
</dbReference>
<feature type="active site" description="Proton donor" evidence="4">
    <location>
        <position position="210"/>
    </location>
</feature>
<dbReference type="Gene3D" id="3.20.20.70">
    <property type="entry name" value="Aldolase class I"/>
    <property type="match status" value="1"/>
</dbReference>
<dbReference type="UniPathway" id="UPA00244">
    <property type="reaction ID" value="UER00313"/>
</dbReference>
<dbReference type="Pfam" id="PF03740">
    <property type="entry name" value="PdxJ"/>
    <property type="match status" value="1"/>
</dbReference>
<feature type="coiled-coil region" evidence="6">
    <location>
        <begin position="171"/>
        <end position="198"/>
    </location>
</feature>
<sequence length="262" mass="29748">MFLGVNIDHIAVLRQARMVNDPDLLEAAFIVAKFGDQITLHVREDRRHTQDFDLKNLIRFCKSPINLECAINEEILNLALALKPSRVTLVPEKREELTTEGGLNLNHPDLKKSIQRLKNENIEVSLFINPKLNDIEKSYELNADFIELHTGLYANLYNALFTNISHTAFALKELQMDRKKLQNHLEEELKELKLCAKKGAELGLKVAAGHGLNYKNVKEIAKINEICELNIGQSIIARSVFVGLKKAILEMKALIDENKNCN</sequence>
<feature type="binding site" evidence="4">
    <location>
        <position position="6"/>
    </location>
    <ligand>
        <name>3-amino-2-oxopropyl phosphate</name>
        <dbReference type="ChEBI" id="CHEBI:57279"/>
    </ligand>
</feature>
<evidence type="ECO:0000313" key="7">
    <source>
        <dbReference type="EMBL" id="TKX32792.1"/>
    </source>
</evidence>
<comment type="subcellular location">
    <subcellularLocation>
        <location evidence="4">Cytoplasm</location>
    </subcellularLocation>
</comment>
<organism evidence="7 8">
    <name type="scientific">Campylobacter aviculae</name>
    <dbReference type="NCBI Taxonomy" id="2510190"/>
    <lineage>
        <taxon>Bacteria</taxon>
        <taxon>Pseudomonadati</taxon>
        <taxon>Campylobacterota</taxon>
        <taxon>Epsilonproteobacteria</taxon>
        <taxon>Campylobacterales</taxon>
        <taxon>Campylobacteraceae</taxon>
        <taxon>Campylobacter</taxon>
    </lineage>
</organism>
<dbReference type="GO" id="GO:0008615">
    <property type="term" value="P:pyridoxine biosynthetic process"/>
    <property type="evidence" value="ECO:0007669"/>
    <property type="project" value="UniProtKB-UniRule"/>
</dbReference>
<dbReference type="GO" id="GO:0033856">
    <property type="term" value="F:pyridoxine 5'-phosphate synthase activity"/>
    <property type="evidence" value="ECO:0007669"/>
    <property type="project" value="UniProtKB-UniRule"/>
</dbReference>
<feature type="binding site" evidence="4">
    <location>
        <begin position="8"/>
        <end position="9"/>
    </location>
    <ligand>
        <name>1-deoxy-D-xylulose 5-phosphate</name>
        <dbReference type="ChEBI" id="CHEBI:57792"/>
    </ligand>
</feature>
<evidence type="ECO:0000313" key="8">
    <source>
        <dbReference type="Proteomes" id="UP000310353"/>
    </source>
</evidence>
<comment type="pathway">
    <text evidence="4">Cofactor biosynthesis; pyridoxine 5'-phosphate biosynthesis; pyridoxine 5'-phosphate from D-erythrose 4-phosphate: step 5/5.</text>
</comment>
<comment type="function">
    <text evidence="4">Catalyzes the complicated ring closure reaction between the two acyclic compounds 1-deoxy-D-xylulose-5-phosphate (DXP) and 3-amino-2-oxopropyl phosphate (1-amino-acetone-3-phosphate or AAP) to form pyridoxine 5'-phosphate (PNP) and inorganic phosphate.</text>
</comment>
<feature type="binding site" evidence="4">
    <location>
        <position position="98"/>
    </location>
    <ligand>
        <name>1-deoxy-D-xylulose 5-phosphate</name>
        <dbReference type="ChEBI" id="CHEBI:57792"/>
    </ligand>
</feature>
<comment type="subunit">
    <text evidence="4">Homooctamer; tetramer of dimers.</text>
</comment>
<proteinExistence type="inferred from homology"/>
<evidence type="ECO:0000256" key="3">
    <source>
        <dbReference type="ARBA" id="ARBA00023096"/>
    </source>
</evidence>
<evidence type="ECO:0000256" key="2">
    <source>
        <dbReference type="ARBA" id="ARBA00022679"/>
    </source>
</evidence>
<evidence type="ECO:0000256" key="1">
    <source>
        <dbReference type="ARBA" id="ARBA00022490"/>
    </source>
</evidence>
<dbReference type="InterPro" id="IPR036130">
    <property type="entry name" value="Pyridoxine-5'_phos_synth"/>
</dbReference>
<feature type="binding site" evidence="4">
    <location>
        <position position="48"/>
    </location>
    <ligand>
        <name>1-deoxy-D-xylulose 5-phosphate</name>
        <dbReference type="ChEBI" id="CHEBI:57792"/>
    </ligand>
</feature>
<dbReference type="HAMAP" id="MF_00279">
    <property type="entry name" value="PdxJ"/>
    <property type="match status" value="1"/>
</dbReference>